<proteinExistence type="inferred from homology"/>
<dbReference type="GO" id="GO:0005737">
    <property type="term" value="C:cytoplasm"/>
    <property type="evidence" value="ECO:0007669"/>
    <property type="project" value="TreeGrafter"/>
</dbReference>
<dbReference type="CDD" id="cd01673">
    <property type="entry name" value="dNK"/>
    <property type="match status" value="1"/>
</dbReference>
<dbReference type="InterPro" id="IPR050566">
    <property type="entry name" value="Deoxyribonucleoside_kinase"/>
</dbReference>
<evidence type="ECO:0000259" key="8">
    <source>
        <dbReference type="Pfam" id="PF01712"/>
    </source>
</evidence>
<accession>A0A117I3D9</accession>
<dbReference type="PANTHER" id="PTHR10513:SF46">
    <property type="entry name" value="DEOXYGUANOSINE KINASE"/>
    <property type="match status" value="1"/>
</dbReference>
<organism evidence="9 10">
    <name type="scientific">Paenibacillus amylolyticus</name>
    <dbReference type="NCBI Taxonomy" id="1451"/>
    <lineage>
        <taxon>Bacteria</taxon>
        <taxon>Bacillati</taxon>
        <taxon>Bacillota</taxon>
        <taxon>Bacilli</taxon>
        <taxon>Bacillales</taxon>
        <taxon>Paenibacillaceae</taxon>
        <taxon>Paenibacillus</taxon>
    </lineage>
</organism>
<dbReference type="FunFam" id="3.40.50.300:FF:000659">
    <property type="entry name" value="Deoxyguanosine kinase"/>
    <property type="match status" value="1"/>
</dbReference>
<evidence type="ECO:0000256" key="5">
    <source>
        <dbReference type="ARBA" id="ARBA00022840"/>
    </source>
</evidence>
<feature type="domain" description="Deoxynucleoside kinase" evidence="8">
    <location>
        <begin position="10"/>
        <end position="209"/>
    </location>
</feature>
<evidence type="ECO:0000256" key="1">
    <source>
        <dbReference type="ARBA" id="ARBA00007420"/>
    </source>
</evidence>
<keyword evidence="2" id="KW-0808">Transferase</keyword>
<dbReference type="Gene3D" id="3.40.50.300">
    <property type="entry name" value="P-loop containing nucleotide triphosphate hydrolases"/>
    <property type="match status" value="1"/>
</dbReference>
<evidence type="ECO:0000256" key="2">
    <source>
        <dbReference type="ARBA" id="ARBA00022679"/>
    </source>
</evidence>
<evidence type="ECO:0000256" key="6">
    <source>
        <dbReference type="PIRSR" id="PIRSR000705-1"/>
    </source>
</evidence>
<sequence length="210" mass="24582">MNTMKSAPFIAVEGPIGAGKTTLATMLSHELNLPLVKEIVEENPFLASFYQDIDEWSFQLEMFFLCNRFKQLEDTGAHYVEQNTPVISDYHIYKNMIFADRTLKGTKRDKYRQIYHLLTDDLPKPNLVLYIEAELDTLMYRINKRGRSFEQDMDPAYMEQLIVDYKTGMDYLANSSNPPVIIKVNAEQLDFVEHPEHFRQIVNQVKEYII</sequence>
<dbReference type="Proteomes" id="UP000069697">
    <property type="component" value="Unassembled WGS sequence"/>
</dbReference>
<feature type="active site" description="Proton acceptor" evidence="6">
    <location>
        <position position="89"/>
    </location>
</feature>
<keyword evidence="3 7" id="KW-0547">Nucleotide-binding</keyword>
<dbReference type="InterPro" id="IPR002624">
    <property type="entry name" value="DCK/DGK"/>
</dbReference>
<reference evidence="9 10" key="1">
    <citation type="journal article" date="2016" name="Genome Announc.">
        <title>Draft Genome Sequence of Paenibacillus amylolyticus Heshi-A3, Isolated from Fermented Rice Bran in a Japanese Fermented Seafood Dish.</title>
        <authorList>
            <person name="Akuzawa S."/>
            <person name="Nagaoka J."/>
            <person name="Kanekatsu M."/>
            <person name="Kubota E."/>
            <person name="Ohtake R."/>
            <person name="Suzuki T."/>
            <person name="Kanesaki Y."/>
        </authorList>
    </citation>
    <scope>NUCLEOTIDE SEQUENCE [LARGE SCALE GENOMIC DNA]</scope>
    <source>
        <strain evidence="9 10">Heshi-A3</strain>
    </source>
</reference>
<protein>
    <submittedName>
        <fullName evidence="9">Deoxyguanosine kinase</fullName>
    </submittedName>
</protein>
<dbReference type="EMBL" id="BCNV01000007">
    <property type="protein sequence ID" value="GAS85205.1"/>
    <property type="molecule type" value="Genomic_DNA"/>
</dbReference>
<dbReference type="PANTHER" id="PTHR10513">
    <property type="entry name" value="DEOXYNUCLEOSIDE KINASE"/>
    <property type="match status" value="1"/>
</dbReference>
<dbReference type="AlphaFoldDB" id="A0A117I3D9"/>
<comment type="similarity">
    <text evidence="1">Belongs to the DCK/DGK family.</text>
</comment>
<evidence type="ECO:0000313" key="9">
    <source>
        <dbReference type="EMBL" id="GAS85205.1"/>
    </source>
</evidence>
<feature type="binding site" evidence="7">
    <location>
        <begin position="141"/>
        <end position="145"/>
    </location>
    <ligand>
        <name>ATP</name>
        <dbReference type="ChEBI" id="CHEBI:30616"/>
    </ligand>
</feature>
<feature type="binding site" evidence="7">
    <location>
        <begin position="14"/>
        <end position="22"/>
    </location>
    <ligand>
        <name>ATP</name>
        <dbReference type="ChEBI" id="CHEBI:30616"/>
    </ligand>
</feature>
<dbReference type="InterPro" id="IPR027417">
    <property type="entry name" value="P-loop_NTPase"/>
</dbReference>
<dbReference type="SUPFAM" id="SSF52540">
    <property type="entry name" value="P-loop containing nucleoside triphosphate hydrolases"/>
    <property type="match status" value="1"/>
</dbReference>
<reference evidence="10" key="2">
    <citation type="submission" date="2016-01" db="EMBL/GenBank/DDBJ databases">
        <title>Draft Genome Sequence of Paenibacillus amylolyticus Heshi-A3 that Was Isolated from Fermented Rice Bran with Aging Salted Mackerel, Which Was Named Heshiko as Traditional Fermented Seafood in Japan.</title>
        <authorList>
            <person name="Akuzawa S."/>
            <person name="Nakagawa J."/>
            <person name="Kanekatsu T."/>
            <person name="Kubota E."/>
            <person name="Ohtake R."/>
            <person name="Suzuki T."/>
            <person name="Kanesaki Y."/>
        </authorList>
    </citation>
    <scope>NUCLEOTIDE SEQUENCE [LARGE SCALE GENOMIC DNA]</scope>
    <source>
        <strain evidence="10">Heshi-A3</strain>
    </source>
</reference>
<dbReference type="Pfam" id="PF01712">
    <property type="entry name" value="dNK"/>
    <property type="match status" value="1"/>
</dbReference>
<keyword evidence="4 9" id="KW-0418">Kinase</keyword>
<dbReference type="PIRSF" id="PIRSF000705">
    <property type="entry name" value="DNK"/>
    <property type="match status" value="1"/>
</dbReference>
<evidence type="ECO:0000256" key="3">
    <source>
        <dbReference type="ARBA" id="ARBA00022741"/>
    </source>
</evidence>
<evidence type="ECO:0000313" key="10">
    <source>
        <dbReference type="Proteomes" id="UP000069697"/>
    </source>
</evidence>
<dbReference type="InterPro" id="IPR031314">
    <property type="entry name" value="DNK_dom"/>
</dbReference>
<dbReference type="GO" id="GO:0005524">
    <property type="term" value="F:ATP binding"/>
    <property type="evidence" value="ECO:0007669"/>
    <property type="project" value="UniProtKB-KW"/>
</dbReference>
<evidence type="ECO:0000256" key="7">
    <source>
        <dbReference type="PIRSR" id="PIRSR000705-3"/>
    </source>
</evidence>
<comment type="caution">
    <text evidence="9">The sequence shown here is derived from an EMBL/GenBank/DDBJ whole genome shotgun (WGS) entry which is preliminary data.</text>
</comment>
<gene>
    <name evidence="9" type="ORF">PAHA3_5326</name>
</gene>
<feature type="binding site" evidence="7">
    <location>
        <begin position="189"/>
        <end position="191"/>
    </location>
    <ligand>
        <name>ATP</name>
        <dbReference type="ChEBI" id="CHEBI:30616"/>
    </ligand>
</feature>
<evidence type="ECO:0000256" key="4">
    <source>
        <dbReference type="ARBA" id="ARBA00022777"/>
    </source>
</evidence>
<name>A0A117I3D9_PAEAM</name>
<dbReference type="GO" id="GO:0019136">
    <property type="term" value="F:deoxynucleoside kinase activity"/>
    <property type="evidence" value="ECO:0007669"/>
    <property type="project" value="InterPro"/>
</dbReference>
<keyword evidence="5 7" id="KW-0067">ATP-binding</keyword>